<keyword evidence="2" id="KW-0732">Signal</keyword>
<dbReference type="EMBL" id="CP016809">
    <property type="protein sequence ID" value="ANY73021.1"/>
    <property type="molecule type" value="Genomic_DNA"/>
</dbReference>
<dbReference type="KEGG" id="pib:BBD41_10720"/>
<feature type="chain" id="PRO_5039366274" evidence="2">
    <location>
        <begin position="22"/>
        <end position="192"/>
    </location>
</feature>
<accession>A0A1B2DZA4</accession>
<proteinExistence type="predicted"/>
<gene>
    <name evidence="3" type="ORF">BBD41_10720</name>
</gene>
<organism evidence="3">
    <name type="scientific">Paenibacillus ihbetae</name>
    <dbReference type="NCBI Taxonomy" id="1870820"/>
    <lineage>
        <taxon>Bacteria</taxon>
        <taxon>Bacillati</taxon>
        <taxon>Bacillota</taxon>
        <taxon>Bacilli</taxon>
        <taxon>Bacillales</taxon>
        <taxon>Paenibacillaceae</taxon>
        <taxon>Paenibacillus</taxon>
    </lineage>
</organism>
<evidence type="ECO:0000256" key="1">
    <source>
        <dbReference type="SAM" id="MobiDB-lite"/>
    </source>
</evidence>
<dbReference type="GeneID" id="48308715"/>
<evidence type="ECO:0000313" key="3">
    <source>
        <dbReference type="EMBL" id="ANY73021.1"/>
    </source>
</evidence>
<feature type="signal peptide" evidence="2">
    <location>
        <begin position="1"/>
        <end position="21"/>
    </location>
</feature>
<evidence type="ECO:0000256" key="2">
    <source>
        <dbReference type="SAM" id="SignalP"/>
    </source>
</evidence>
<reference evidence="3" key="1">
    <citation type="submission" date="2016-08" db="EMBL/GenBank/DDBJ databases">
        <title>Complete Genome Seqeunce of Paenibacillus sp. nov. IHBB 9852 from high altitute lake of Indian trans-Himalayas.</title>
        <authorList>
            <person name="Kiran S."/>
            <person name="Swarnkar M.K."/>
            <person name="Rana A."/>
            <person name="Tewari R."/>
            <person name="Gulati A."/>
        </authorList>
    </citation>
    <scope>NUCLEOTIDE SEQUENCE [LARGE SCALE GENOMIC DNA]</scope>
    <source>
        <strain evidence="3">IHBB 9852</strain>
    </source>
</reference>
<feature type="region of interest" description="Disordered" evidence="1">
    <location>
        <begin position="23"/>
        <end position="43"/>
    </location>
</feature>
<protein>
    <submittedName>
        <fullName evidence="3">Uncharacterized protein</fullName>
    </submittedName>
</protein>
<name>A0A1B2DZA4_9BACL</name>
<dbReference type="AlphaFoldDB" id="A0A1B2DZA4"/>
<dbReference type="PROSITE" id="PS51257">
    <property type="entry name" value="PROKAR_LIPOPROTEIN"/>
    <property type="match status" value="1"/>
</dbReference>
<dbReference type="RefSeq" id="WP_099477586.1">
    <property type="nucleotide sequence ID" value="NZ_CP016809.1"/>
</dbReference>
<sequence length="192" mass="21809">MRKYLIAAAIVMLFITGCAQKGEPAPASPEPAQDQAARPSRAEVKDRDFIYRLVSESERYGQGEKPKLYAELEYVGEQDEITIGHAASPFYFPMKELTRNYNIDYMMNEPYITTTLKKGEPLRKEYTGSGGYSENDTKDYQNFIRSLKDGFPEGRYVVYGSADFVIHPAEGEASEEPEKYKIQAEIEFEVSP</sequence>